<reference evidence="2" key="1">
    <citation type="submission" date="2019-02" db="EMBL/GenBank/DDBJ databases">
        <authorList>
            <consortium name="Pathogen Informatics"/>
        </authorList>
    </citation>
    <scope>NUCLEOTIDE SEQUENCE</scope>
    <source>
        <strain evidence="2">3012STDY6733949</strain>
    </source>
</reference>
<dbReference type="AntiFam" id="ANF00057">
    <property type="entry name" value="Translation of E. coli type CRISPR repeat"/>
</dbReference>
<evidence type="ECO:0000256" key="1">
    <source>
        <dbReference type="SAM" id="MobiDB-lite"/>
    </source>
</evidence>
<protein>
    <submittedName>
        <fullName evidence="2">Domain of uncharacterized function (DUF2825)</fullName>
    </submittedName>
</protein>
<dbReference type="AntiFam" id="ANF00006">
    <property type="entry name" value="Translation of CRISPR region"/>
</dbReference>
<gene>
    <name evidence="2" type="ORF">NCTC1935_03121</name>
</gene>
<evidence type="ECO:0000313" key="2">
    <source>
        <dbReference type="EMBL" id="VFA85284.1"/>
    </source>
</evidence>
<sequence length="60" mass="6370">MPTQSPTTARAHPRMRGEHFPQSLELIHSPGSSPHARGAQRAAVLDVWLDGLIPACAGST</sequence>
<feature type="region of interest" description="Disordered" evidence="1">
    <location>
        <begin position="1"/>
        <end position="39"/>
    </location>
</feature>
<proteinExistence type="predicted"/>
<accession>A0A449GHS9</accession>
<dbReference type="AlphaFoldDB" id="A0A449GHS9"/>
<name>A0A449GHS9_NOCFR</name>
<dbReference type="EMBL" id="CAACYE010000005">
    <property type="protein sequence ID" value="VFA85284.1"/>
    <property type="molecule type" value="Genomic_DNA"/>
</dbReference>
<organism evidence="2">
    <name type="scientific">Nocardia farcinica</name>
    <dbReference type="NCBI Taxonomy" id="37329"/>
    <lineage>
        <taxon>Bacteria</taxon>
        <taxon>Bacillati</taxon>
        <taxon>Actinomycetota</taxon>
        <taxon>Actinomycetes</taxon>
        <taxon>Mycobacteriales</taxon>
        <taxon>Nocardiaceae</taxon>
        <taxon>Nocardia</taxon>
    </lineage>
</organism>